<feature type="signal peptide" evidence="2">
    <location>
        <begin position="1"/>
        <end position="22"/>
    </location>
</feature>
<dbReference type="Pfam" id="PF04199">
    <property type="entry name" value="Cyclase"/>
    <property type="match status" value="1"/>
</dbReference>
<dbReference type="PROSITE" id="PS51257">
    <property type="entry name" value="PROKAR_LIPOPROTEIN"/>
    <property type="match status" value="1"/>
</dbReference>
<name>A0A8B6DIU3_MYTGA</name>
<comment type="caution">
    <text evidence="3">The sequence shown here is derived from an EMBL/GenBank/DDBJ whole genome shotgun (WGS) entry which is preliminary data.</text>
</comment>
<protein>
    <recommendedName>
        <fullName evidence="5">Cyclase family protein</fullName>
    </recommendedName>
</protein>
<comment type="similarity">
    <text evidence="1">Belongs to the Cyclase 1 superfamily.</text>
</comment>
<gene>
    <name evidence="3" type="ORF">MGAL_10B016142</name>
</gene>
<evidence type="ECO:0000256" key="2">
    <source>
        <dbReference type="SAM" id="SignalP"/>
    </source>
</evidence>
<dbReference type="OrthoDB" id="7108654at2759"/>
<dbReference type="PANTHER" id="PTHR31118:SF12">
    <property type="entry name" value="CYCLASE-LIKE PROTEIN 2"/>
    <property type="match status" value="1"/>
</dbReference>
<dbReference type="Gene3D" id="3.50.30.50">
    <property type="entry name" value="Putative cyclase"/>
    <property type="match status" value="1"/>
</dbReference>
<organism evidence="3 4">
    <name type="scientific">Mytilus galloprovincialis</name>
    <name type="common">Mediterranean mussel</name>
    <dbReference type="NCBI Taxonomy" id="29158"/>
    <lineage>
        <taxon>Eukaryota</taxon>
        <taxon>Metazoa</taxon>
        <taxon>Spiralia</taxon>
        <taxon>Lophotrochozoa</taxon>
        <taxon>Mollusca</taxon>
        <taxon>Bivalvia</taxon>
        <taxon>Autobranchia</taxon>
        <taxon>Pteriomorphia</taxon>
        <taxon>Mytilida</taxon>
        <taxon>Mytiloidea</taxon>
        <taxon>Mytilidae</taxon>
        <taxon>Mytilinae</taxon>
        <taxon>Mytilus</taxon>
    </lineage>
</organism>
<dbReference type="EMBL" id="UYJE01003427">
    <property type="protein sequence ID" value="VDI19254.1"/>
    <property type="molecule type" value="Genomic_DNA"/>
</dbReference>
<feature type="chain" id="PRO_5032605566" description="Cyclase family protein" evidence="2">
    <location>
        <begin position="23"/>
        <end position="277"/>
    </location>
</feature>
<dbReference type="GO" id="GO:0019441">
    <property type="term" value="P:L-tryptophan catabolic process to kynurenine"/>
    <property type="evidence" value="ECO:0007669"/>
    <property type="project" value="InterPro"/>
</dbReference>
<keyword evidence="4" id="KW-1185">Reference proteome</keyword>
<dbReference type="PANTHER" id="PTHR31118">
    <property type="entry name" value="CYCLASE-LIKE PROTEIN 2"/>
    <property type="match status" value="1"/>
</dbReference>
<reference evidence="3" key="1">
    <citation type="submission" date="2018-11" db="EMBL/GenBank/DDBJ databases">
        <authorList>
            <person name="Alioto T."/>
            <person name="Alioto T."/>
        </authorList>
    </citation>
    <scope>NUCLEOTIDE SEQUENCE</scope>
</reference>
<evidence type="ECO:0000313" key="4">
    <source>
        <dbReference type="Proteomes" id="UP000596742"/>
    </source>
</evidence>
<evidence type="ECO:0000256" key="1">
    <source>
        <dbReference type="ARBA" id="ARBA00007865"/>
    </source>
</evidence>
<keyword evidence="2" id="KW-0732">Signal</keyword>
<dbReference type="InterPro" id="IPR037175">
    <property type="entry name" value="KFase_sf"/>
</dbReference>
<evidence type="ECO:0000313" key="3">
    <source>
        <dbReference type="EMBL" id="VDI19254.1"/>
    </source>
</evidence>
<proteinExistence type="inferred from homology"/>
<dbReference type="AlphaFoldDB" id="A0A8B6DIU3"/>
<evidence type="ECO:0008006" key="5">
    <source>
        <dbReference type="Google" id="ProtNLM"/>
    </source>
</evidence>
<dbReference type="GO" id="GO:0004061">
    <property type="term" value="F:arylformamidase activity"/>
    <property type="evidence" value="ECO:0007669"/>
    <property type="project" value="InterPro"/>
</dbReference>
<dbReference type="SUPFAM" id="SSF102198">
    <property type="entry name" value="Putative cyclase"/>
    <property type="match status" value="1"/>
</dbReference>
<dbReference type="InterPro" id="IPR007325">
    <property type="entry name" value="KFase/CYL"/>
</dbReference>
<sequence>MYWTAKTVFFVLFGGLFNGINAATSSSCSDIRVVDLSHVHGPKPLTAPFFPPYSFEIVNRSISPALGGNWFETNYIKTSEHSSTHIDSPSHFFKNRLRMHELPLEKLYGPGVIIDVRKQVSRNPNYKIQISDIRRWESTHGRIPNGAVVLLSSGWDKRYPDPNVVFNTKTTSDITSYRFPSFEFNAITFLAKFRSVHIVGSDTPAIYLNSARIDLSGFTFLFQRNIPVVLNVANLDRIPPSGSTVFIPAINIYDGSGAPARIFATVPASKMLKKYYG</sequence>
<dbReference type="Proteomes" id="UP000596742">
    <property type="component" value="Unassembled WGS sequence"/>
</dbReference>
<accession>A0A8B6DIU3</accession>